<evidence type="ECO:0000313" key="2">
    <source>
        <dbReference type="EMBL" id="WAQ89251.1"/>
    </source>
</evidence>
<keyword evidence="3" id="KW-1185">Reference proteome</keyword>
<evidence type="ECO:0008006" key="4">
    <source>
        <dbReference type="Google" id="ProtNLM"/>
    </source>
</evidence>
<accession>A0ABY7CVI6</accession>
<dbReference type="Proteomes" id="UP001164743">
    <property type="component" value="Chromosome 10A"/>
</dbReference>
<feature type="compositionally biased region" description="Polar residues" evidence="1">
    <location>
        <begin position="501"/>
        <end position="510"/>
    </location>
</feature>
<evidence type="ECO:0000256" key="1">
    <source>
        <dbReference type="SAM" id="MobiDB-lite"/>
    </source>
</evidence>
<name>A0ABY7CVI6_9BASI</name>
<sequence length="630" mass="70387">MPNIDQDQEEGSKDIRQLLDKWVAVVREKKTLNQVSEIKDIGPSHPHQLKWTVVVREFDRVNLLAYETVKEIVQLRDPERDPTAAEKSLMDSINEFNAFVGDDFFRFLQGKYAEEFIKIQGERIYQEWLKEVDSLPVLDTTTLKTFLYSIDEQISHESRFKETRIMFVAAALSVLDLSHRHGLIAGEEVVTFFDDEKLIKMVGEHLVLLYGEKYPNFHNSATFKPDMDYLLRDPLTSHLHSCLSILTKPIQGKIIYRSIQSAFEDTVPKNEAVWEGNLPFLQACQVFLDDSFLKDFEWKGSDPGGIVSDVASDSEATSETIPPFPANVEVAYAQFAKVLTEIPPGTNQIELLTCVHFLNFLNTYNAHIIEVQNLVFSRSELKVFEEKYGVIMDGLKMHEVQNMLFSGGRLRTSKALIGFTPVEARSQRMESLQGVTDVPRFDELLKQIETGTDSSAWRKHEVVSVTLKQLKELRAELFKQGEKVKKNEWLQEIREDHSERLTSASSPAQTEENHSQPGDHAADSNEKGIIQLVGNQVQNVAGLGGQAVGTIFSTGAGVITSVAGNVAATRNFVIEGGIKRSAAAGAQAIFGKEPGSVSSTVGSVLQIPGKIAGKPYNLLKKTFVGDKHSS</sequence>
<dbReference type="EMBL" id="CP110430">
    <property type="protein sequence ID" value="WAQ89251.1"/>
    <property type="molecule type" value="Genomic_DNA"/>
</dbReference>
<dbReference type="GeneID" id="77801770"/>
<proteinExistence type="predicted"/>
<evidence type="ECO:0000313" key="3">
    <source>
        <dbReference type="Proteomes" id="UP001164743"/>
    </source>
</evidence>
<feature type="region of interest" description="Disordered" evidence="1">
    <location>
        <begin position="497"/>
        <end position="523"/>
    </location>
</feature>
<gene>
    <name evidence="2" type="ORF">PtA15_10A675</name>
</gene>
<reference evidence="2" key="1">
    <citation type="submission" date="2022-10" db="EMBL/GenBank/DDBJ databases">
        <title>Puccinia triticina Genome sequencing and assembly.</title>
        <authorList>
            <person name="Li C."/>
        </authorList>
    </citation>
    <scope>NUCLEOTIDE SEQUENCE</scope>
    <source>
        <strain evidence="2">Pt15</strain>
    </source>
</reference>
<organism evidence="2 3">
    <name type="scientific">Puccinia triticina</name>
    <dbReference type="NCBI Taxonomy" id="208348"/>
    <lineage>
        <taxon>Eukaryota</taxon>
        <taxon>Fungi</taxon>
        <taxon>Dikarya</taxon>
        <taxon>Basidiomycota</taxon>
        <taxon>Pucciniomycotina</taxon>
        <taxon>Pucciniomycetes</taxon>
        <taxon>Pucciniales</taxon>
        <taxon>Pucciniaceae</taxon>
        <taxon>Puccinia</taxon>
    </lineage>
</organism>
<dbReference type="RefSeq" id="XP_053024806.1">
    <property type="nucleotide sequence ID" value="XM_053160875.1"/>
</dbReference>
<protein>
    <recommendedName>
        <fullName evidence="4">Rab-GAP TBC domain-containing protein</fullName>
    </recommendedName>
</protein>